<comment type="catalytic activity">
    <reaction evidence="3">
        <text>xanthosine + phosphate = alpha-D-ribose 1-phosphate + xanthine</text>
        <dbReference type="Rhea" id="RHEA:27638"/>
        <dbReference type="ChEBI" id="CHEBI:17712"/>
        <dbReference type="ChEBI" id="CHEBI:18107"/>
        <dbReference type="ChEBI" id="CHEBI:43474"/>
        <dbReference type="ChEBI" id="CHEBI:57720"/>
        <dbReference type="EC" id="2.4.2.1"/>
    </reaction>
</comment>
<dbReference type="PANTHER" id="PTHR36540">
    <property type="entry name" value="PYRIMIDINE/PURINE NUCLEOSIDE PHOSPHORYLASE"/>
    <property type="match status" value="1"/>
</dbReference>
<dbReference type="PANTHER" id="PTHR36540:SF1">
    <property type="entry name" value="PYRIMIDINE_PURINE NUCLEOSIDE PHOSPHORYLASE"/>
    <property type="match status" value="1"/>
</dbReference>
<comment type="caution">
    <text evidence="4">The sequence shown here is derived from an EMBL/GenBank/DDBJ whole genome shotgun (WGS) entry which is preliminary data.</text>
</comment>
<comment type="catalytic activity">
    <reaction evidence="3">
        <text>uridine + phosphate = alpha-D-ribose 1-phosphate + uracil</text>
        <dbReference type="Rhea" id="RHEA:24388"/>
        <dbReference type="ChEBI" id="CHEBI:16704"/>
        <dbReference type="ChEBI" id="CHEBI:17568"/>
        <dbReference type="ChEBI" id="CHEBI:43474"/>
        <dbReference type="ChEBI" id="CHEBI:57720"/>
        <dbReference type="EC" id="2.4.2.2"/>
    </reaction>
</comment>
<dbReference type="EMBL" id="JAFHKK010000013">
    <property type="protein sequence ID" value="MBN2964558.1"/>
    <property type="molecule type" value="Genomic_DNA"/>
</dbReference>
<evidence type="ECO:0000313" key="4">
    <source>
        <dbReference type="EMBL" id="MBN2964558.1"/>
    </source>
</evidence>
<evidence type="ECO:0000313" key="5">
    <source>
        <dbReference type="Proteomes" id="UP000703590"/>
    </source>
</evidence>
<gene>
    <name evidence="3" type="primary">ppnP</name>
    <name evidence="4" type="ORF">JWV37_07185</name>
</gene>
<evidence type="ECO:0000256" key="3">
    <source>
        <dbReference type="HAMAP-Rule" id="MF_01537"/>
    </source>
</evidence>
<keyword evidence="1 3" id="KW-0328">Glycosyltransferase</keyword>
<dbReference type="InterPro" id="IPR011051">
    <property type="entry name" value="RmlC_Cupin_sf"/>
</dbReference>
<organism evidence="4 5">
    <name type="scientific">Sulfurospirillum tamanense</name>
    <dbReference type="NCBI Taxonomy" id="2813362"/>
    <lineage>
        <taxon>Bacteria</taxon>
        <taxon>Pseudomonadati</taxon>
        <taxon>Campylobacterota</taxon>
        <taxon>Epsilonproteobacteria</taxon>
        <taxon>Campylobacterales</taxon>
        <taxon>Sulfurospirillaceae</taxon>
        <taxon>Sulfurospirillum</taxon>
    </lineage>
</organism>
<dbReference type="Proteomes" id="UP000703590">
    <property type="component" value="Unassembled WGS sequence"/>
</dbReference>
<comment type="catalytic activity">
    <reaction evidence="3">
        <text>cytidine + phosphate = cytosine + alpha-D-ribose 1-phosphate</text>
        <dbReference type="Rhea" id="RHEA:52540"/>
        <dbReference type="ChEBI" id="CHEBI:16040"/>
        <dbReference type="ChEBI" id="CHEBI:17562"/>
        <dbReference type="ChEBI" id="CHEBI:43474"/>
        <dbReference type="ChEBI" id="CHEBI:57720"/>
        <dbReference type="EC" id="2.4.2.2"/>
    </reaction>
</comment>
<comment type="catalytic activity">
    <reaction evidence="3">
        <text>guanosine + phosphate = alpha-D-ribose 1-phosphate + guanine</text>
        <dbReference type="Rhea" id="RHEA:13233"/>
        <dbReference type="ChEBI" id="CHEBI:16235"/>
        <dbReference type="ChEBI" id="CHEBI:16750"/>
        <dbReference type="ChEBI" id="CHEBI:43474"/>
        <dbReference type="ChEBI" id="CHEBI:57720"/>
        <dbReference type="EC" id="2.4.2.1"/>
    </reaction>
</comment>
<keyword evidence="5" id="KW-1185">Reference proteome</keyword>
<name>A0ABS2WSI0_9BACT</name>
<protein>
    <recommendedName>
        <fullName evidence="3">Pyrimidine/purine nucleoside phosphorylase</fullName>
        <ecNumber evidence="3">2.4.2.1</ecNumber>
        <ecNumber evidence="3">2.4.2.2</ecNumber>
    </recommendedName>
    <alternativeName>
        <fullName evidence="3">Adenosine phosphorylase</fullName>
    </alternativeName>
    <alternativeName>
        <fullName evidence="3">Cytidine phosphorylase</fullName>
    </alternativeName>
    <alternativeName>
        <fullName evidence="3">Guanosine phosphorylase</fullName>
    </alternativeName>
    <alternativeName>
        <fullName evidence="3">Inosine phosphorylase</fullName>
    </alternativeName>
    <alternativeName>
        <fullName evidence="3">Thymidine phosphorylase</fullName>
    </alternativeName>
    <alternativeName>
        <fullName evidence="3">Uridine phosphorylase</fullName>
    </alternativeName>
    <alternativeName>
        <fullName evidence="3">Xanthosine phosphorylase</fullName>
    </alternativeName>
</protein>
<accession>A0ABS2WSI0</accession>
<dbReference type="EC" id="2.4.2.1" evidence="3"/>
<dbReference type="Pfam" id="PF06865">
    <property type="entry name" value="Ppnp"/>
    <property type="match status" value="1"/>
</dbReference>
<comment type="similarity">
    <text evidence="3">Belongs to the nucleoside phosphorylase PpnP family.</text>
</comment>
<comment type="catalytic activity">
    <reaction evidence="3">
        <text>inosine + phosphate = alpha-D-ribose 1-phosphate + hypoxanthine</text>
        <dbReference type="Rhea" id="RHEA:27646"/>
        <dbReference type="ChEBI" id="CHEBI:17368"/>
        <dbReference type="ChEBI" id="CHEBI:17596"/>
        <dbReference type="ChEBI" id="CHEBI:43474"/>
        <dbReference type="ChEBI" id="CHEBI:57720"/>
        <dbReference type="EC" id="2.4.2.1"/>
    </reaction>
</comment>
<dbReference type="CDD" id="cd20296">
    <property type="entry name" value="cupin_PpnP-like"/>
    <property type="match status" value="1"/>
</dbReference>
<evidence type="ECO:0000256" key="1">
    <source>
        <dbReference type="ARBA" id="ARBA00022676"/>
    </source>
</evidence>
<dbReference type="Gene3D" id="2.60.120.10">
    <property type="entry name" value="Jelly Rolls"/>
    <property type="match status" value="1"/>
</dbReference>
<comment type="catalytic activity">
    <reaction evidence="3">
        <text>adenosine + phosphate = alpha-D-ribose 1-phosphate + adenine</text>
        <dbReference type="Rhea" id="RHEA:27642"/>
        <dbReference type="ChEBI" id="CHEBI:16335"/>
        <dbReference type="ChEBI" id="CHEBI:16708"/>
        <dbReference type="ChEBI" id="CHEBI:43474"/>
        <dbReference type="ChEBI" id="CHEBI:57720"/>
        <dbReference type="EC" id="2.4.2.1"/>
    </reaction>
</comment>
<comment type="function">
    <text evidence="3">Catalyzes the phosphorolysis of diverse nucleosides, yielding D-ribose 1-phosphate and the respective free bases. Can use uridine, adenosine, guanosine, cytidine, thymidine, inosine and xanthosine as substrates. Also catalyzes the reverse reactions.</text>
</comment>
<dbReference type="SUPFAM" id="SSF51182">
    <property type="entry name" value="RmlC-like cupins"/>
    <property type="match status" value="1"/>
</dbReference>
<keyword evidence="2 3" id="KW-0808">Transferase</keyword>
<evidence type="ECO:0000256" key="2">
    <source>
        <dbReference type="ARBA" id="ARBA00022679"/>
    </source>
</evidence>
<dbReference type="HAMAP" id="MF_01537">
    <property type="entry name" value="Nucleos_phosphorylase_PpnP"/>
    <property type="match status" value="1"/>
</dbReference>
<sequence length="102" mass="11149">MDTFENVSVVKKANVYFEGKVTSRTLVFADGSKKTLGVMLPGTYTFNTQAAEVMEILAGNCEVHLGKNTLHVRAGESFDVPALSTFEITCPEVVDYCCSFVE</sequence>
<reference evidence="4" key="1">
    <citation type="submission" date="2021-02" db="EMBL/GenBank/DDBJ databases">
        <title>Sulfurospirillum tamanensis sp. nov.</title>
        <authorList>
            <person name="Frolova A."/>
            <person name="Merkel A."/>
            <person name="Slobodkin A."/>
        </authorList>
    </citation>
    <scope>NUCLEOTIDE SEQUENCE</scope>
    <source>
        <strain evidence="4">T05b</strain>
    </source>
</reference>
<dbReference type="InterPro" id="IPR009664">
    <property type="entry name" value="Ppnp"/>
</dbReference>
<comment type="catalytic activity">
    <reaction evidence="3">
        <text>a purine D-ribonucleoside + phosphate = a purine nucleobase + alpha-D-ribose 1-phosphate</text>
        <dbReference type="Rhea" id="RHEA:19805"/>
        <dbReference type="ChEBI" id="CHEBI:26386"/>
        <dbReference type="ChEBI" id="CHEBI:43474"/>
        <dbReference type="ChEBI" id="CHEBI:57720"/>
        <dbReference type="ChEBI" id="CHEBI:142355"/>
        <dbReference type="EC" id="2.4.2.1"/>
    </reaction>
</comment>
<dbReference type="InterPro" id="IPR014710">
    <property type="entry name" value="RmlC-like_jellyroll"/>
</dbReference>
<reference evidence="4" key="2">
    <citation type="submission" date="2021-02" db="EMBL/GenBank/DDBJ databases">
        <authorList>
            <person name="Merkel A.Y."/>
        </authorList>
    </citation>
    <scope>NUCLEOTIDE SEQUENCE</scope>
    <source>
        <strain evidence="4">T05b</strain>
    </source>
</reference>
<dbReference type="RefSeq" id="WP_205459106.1">
    <property type="nucleotide sequence ID" value="NZ_JAFHKK010000013.1"/>
</dbReference>
<dbReference type="EC" id="2.4.2.2" evidence="3"/>
<comment type="catalytic activity">
    <reaction evidence="3">
        <text>thymidine + phosphate = 2-deoxy-alpha-D-ribose 1-phosphate + thymine</text>
        <dbReference type="Rhea" id="RHEA:16037"/>
        <dbReference type="ChEBI" id="CHEBI:17748"/>
        <dbReference type="ChEBI" id="CHEBI:17821"/>
        <dbReference type="ChEBI" id="CHEBI:43474"/>
        <dbReference type="ChEBI" id="CHEBI:57259"/>
        <dbReference type="EC" id="2.4.2.2"/>
    </reaction>
</comment>
<proteinExistence type="inferred from homology"/>